<dbReference type="Pfam" id="PF00005">
    <property type="entry name" value="ABC_tran"/>
    <property type="match status" value="1"/>
</dbReference>
<keyword evidence="4 9" id="KW-0067">ATP-binding</keyword>
<dbReference type="Gene3D" id="3.10.580.10">
    <property type="entry name" value="CBS-domain"/>
    <property type="match status" value="1"/>
</dbReference>
<dbReference type="PROSITE" id="PS50893">
    <property type="entry name" value="ABC_TRANSPORTER_2"/>
    <property type="match status" value="1"/>
</dbReference>
<dbReference type="PROSITE" id="PS00211">
    <property type="entry name" value="ABC_TRANSPORTER_1"/>
    <property type="match status" value="1"/>
</dbReference>
<evidence type="ECO:0000313" key="9">
    <source>
        <dbReference type="EMBL" id="GFM35416.1"/>
    </source>
</evidence>
<evidence type="ECO:0000259" key="7">
    <source>
        <dbReference type="PROSITE" id="PS50893"/>
    </source>
</evidence>
<evidence type="ECO:0000259" key="8">
    <source>
        <dbReference type="PROSITE" id="PS51371"/>
    </source>
</evidence>
<keyword evidence="10" id="KW-1185">Reference proteome</keyword>
<dbReference type="GO" id="GO:0031460">
    <property type="term" value="P:glycine betaine transport"/>
    <property type="evidence" value="ECO:0007669"/>
    <property type="project" value="InterPro"/>
</dbReference>
<dbReference type="InterPro" id="IPR027417">
    <property type="entry name" value="P-loop_NTPase"/>
</dbReference>
<reference evidence="9 10" key="1">
    <citation type="submission" date="2020-05" db="EMBL/GenBank/DDBJ databases">
        <title>Draft genome sequence of Desulfovibrio psychrotolerans JS1T.</title>
        <authorList>
            <person name="Ueno A."/>
            <person name="Tamazawa S."/>
            <person name="Tamamura S."/>
            <person name="Murakami T."/>
            <person name="Kiyama T."/>
            <person name="Inomata H."/>
            <person name="Amano Y."/>
            <person name="Miyakawa K."/>
            <person name="Tamaki H."/>
            <person name="Naganuma T."/>
            <person name="Kaneko K."/>
        </authorList>
    </citation>
    <scope>NUCLEOTIDE SEQUENCE [LARGE SCALE GENOMIC DNA]</scope>
    <source>
        <strain evidence="9 10">JS1</strain>
    </source>
</reference>
<dbReference type="SUPFAM" id="SSF54631">
    <property type="entry name" value="CBS-domain pair"/>
    <property type="match status" value="1"/>
</dbReference>
<dbReference type="InterPro" id="IPR051921">
    <property type="entry name" value="ABC_osmolyte_uptake_ATP-bind"/>
</dbReference>
<dbReference type="GO" id="GO:0006970">
    <property type="term" value="P:response to osmotic stress"/>
    <property type="evidence" value="ECO:0007669"/>
    <property type="project" value="UniProtKB-ARBA"/>
</dbReference>
<dbReference type="CDD" id="cd03294">
    <property type="entry name" value="ABC_Pro_Gly_Betaine"/>
    <property type="match status" value="1"/>
</dbReference>
<gene>
    <name evidence="9" type="ORF">DSM19430T_01000</name>
</gene>
<evidence type="ECO:0000256" key="4">
    <source>
        <dbReference type="ARBA" id="ARBA00022840"/>
    </source>
</evidence>
<feature type="domain" description="CBS" evidence="8">
    <location>
        <begin position="279"/>
        <end position="337"/>
    </location>
</feature>
<dbReference type="FunFam" id="3.40.50.300:FF:000201">
    <property type="entry name" value="Glycine betaine/L-proline ABC transporter ATP-binding protein"/>
    <property type="match status" value="1"/>
</dbReference>
<dbReference type="PANTHER" id="PTHR43869">
    <property type="entry name" value="GLYCINE BETAINE/PROLINE BETAINE TRANSPORT SYSTEM ATP-BINDING PROTEIN PROV"/>
    <property type="match status" value="1"/>
</dbReference>
<dbReference type="Pfam" id="PF00571">
    <property type="entry name" value="CBS"/>
    <property type="match status" value="2"/>
</dbReference>
<organism evidence="9 10">
    <name type="scientific">Desulfovibrio psychrotolerans</name>
    <dbReference type="NCBI Taxonomy" id="415242"/>
    <lineage>
        <taxon>Bacteria</taxon>
        <taxon>Pseudomonadati</taxon>
        <taxon>Thermodesulfobacteriota</taxon>
        <taxon>Desulfovibrionia</taxon>
        <taxon>Desulfovibrionales</taxon>
        <taxon>Desulfovibrionaceae</taxon>
        <taxon>Desulfovibrio</taxon>
    </lineage>
</organism>
<evidence type="ECO:0000256" key="1">
    <source>
        <dbReference type="ARBA" id="ARBA00005417"/>
    </source>
</evidence>
<dbReference type="NCBIfam" id="TIGR01186">
    <property type="entry name" value="proV"/>
    <property type="match status" value="1"/>
</dbReference>
<dbReference type="PANTHER" id="PTHR43869:SF1">
    <property type="entry name" value="GLYCINE BETAINE_PROLINE BETAINE TRANSPORT SYSTEM ATP-BINDING PROTEIN PROV"/>
    <property type="match status" value="1"/>
</dbReference>
<dbReference type="GO" id="GO:0016887">
    <property type="term" value="F:ATP hydrolysis activity"/>
    <property type="evidence" value="ECO:0007669"/>
    <property type="project" value="InterPro"/>
</dbReference>
<dbReference type="Gene3D" id="3.40.50.300">
    <property type="entry name" value="P-loop containing nucleotide triphosphate hydrolases"/>
    <property type="match status" value="1"/>
</dbReference>
<evidence type="ECO:0000256" key="5">
    <source>
        <dbReference type="ARBA" id="ARBA00022970"/>
    </source>
</evidence>
<evidence type="ECO:0000256" key="3">
    <source>
        <dbReference type="ARBA" id="ARBA00022741"/>
    </source>
</evidence>
<evidence type="ECO:0000256" key="6">
    <source>
        <dbReference type="PROSITE-ProRule" id="PRU00703"/>
    </source>
</evidence>
<comment type="caution">
    <text evidence="9">The sequence shown here is derived from an EMBL/GenBank/DDBJ whole genome shotgun (WGS) entry which is preliminary data.</text>
</comment>
<dbReference type="InterPro" id="IPR000644">
    <property type="entry name" value="CBS_dom"/>
</dbReference>
<dbReference type="PROSITE" id="PS51371">
    <property type="entry name" value="CBS"/>
    <property type="match status" value="1"/>
</dbReference>
<dbReference type="AlphaFoldDB" id="A0A7J0BNZ8"/>
<dbReference type="Proteomes" id="UP000503820">
    <property type="component" value="Unassembled WGS sequence"/>
</dbReference>
<dbReference type="GO" id="GO:0006865">
    <property type="term" value="P:amino acid transport"/>
    <property type="evidence" value="ECO:0007669"/>
    <property type="project" value="UniProtKB-KW"/>
</dbReference>
<dbReference type="InterPro" id="IPR003439">
    <property type="entry name" value="ABC_transporter-like_ATP-bd"/>
</dbReference>
<sequence>MKKIEIEGLYKIFGPAPGKALDMLRKGRTKDEIMEETRHGVGVDNASFTVEEGEILVIMGLSGSGKSTLVRCLNRLIDPTAGRILIDGQDITTMSQDELRLLRQTKFGMVFQNFALFPHRTVADNAAYGLEIKGVDKEARNANALEALDLVGLKGWEDAFPSQLSGGMQQRVGLARALALDPDILLMDEAFSALDPLIRRDMQDELINLQERMRKTIVFISHDLDEALKIGDRIVLMKDGRIVQIGTPEAILTAPADDYVERFVEDVDISRVLTAESIMQKVLAVAYIGTDGPRAALRKMRTHGISSLFIVDKKQTLMGVVSADQAAQLIEVGESDLSRIICTDIKTVLPDAPAQELFSIMHDLSYPLAVVDSSNRLKGVIIRGALIGALAERGGSGNAV</sequence>
<proteinExistence type="inferred from homology"/>
<name>A0A7J0BNZ8_9BACT</name>
<comment type="similarity">
    <text evidence="1">Belongs to the ABC transporter superfamily.</text>
</comment>
<accession>A0A7J0BNZ8</accession>
<evidence type="ECO:0000256" key="2">
    <source>
        <dbReference type="ARBA" id="ARBA00022448"/>
    </source>
</evidence>
<dbReference type="SMART" id="SM00382">
    <property type="entry name" value="AAA"/>
    <property type="match status" value="1"/>
</dbReference>
<dbReference type="GO" id="GO:0016020">
    <property type="term" value="C:membrane"/>
    <property type="evidence" value="ECO:0007669"/>
    <property type="project" value="InterPro"/>
</dbReference>
<keyword evidence="6" id="KW-0129">CBS domain</keyword>
<dbReference type="GO" id="GO:0005524">
    <property type="term" value="F:ATP binding"/>
    <property type="evidence" value="ECO:0007669"/>
    <property type="project" value="UniProtKB-KW"/>
</dbReference>
<feature type="domain" description="ABC transporter" evidence="7">
    <location>
        <begin position="27"/>
        <end position="264"/>
    </location>
</feature>
<dbReference type="InterPro" id="IPR005892">
    <property type="entry name" value="Gly-betaine_transp_ATP-bd"/>
</dbReference>
<protein>
    <submittedName>
        <fullName evidence="9">Glycine/betaine ABC transporter ATP-binding protein</fullName>
    </submittedName>
</protein>
<dbReference type="SUPFAM" id="SSF52540">
    <property type="entry name" value="P-loop containing nucleoside triphosphate hydrolases"/>
    <property type="match status" value="1"/>
</dbReference>
<dbReference type="InterPro" id="IPR046342">
    <property type="entry name" value="CBS_dom_sf"/>
</dbReference>
<dbReference type="RefSeq" id="WP_174408143.1">
    <property type="nucleotide sequence ID" value="NZ_BLVP01000001.1"/>
</dbReference>
<keyword evidence="5" id="KW-0029">Amino-acid transport</keyword>
<dbReference type="SMART" id="SM00116">
    <property type="entry name" value="CBS"/>
    <property type="match status" value="2"/>
</dbReference>
<dbReference type="InterPro" id="IPR017871">
    <property type="entry name" value="ABC_transporter-like_CS"/>
</dbReference>
<dbReference type="InterPro" id="IPR003593">
    <property type="entry name" value="AAA+_ATPase"/>
</dbReference>
<keyword evidence="2" id="KW-0813">Transport</keyword>
<dbReference type="EMBL" id="BLVP01000001">
    <property type="protein sequence ID" value="GFM35416.1"/>
    <property type="molecule type" value="Genomic_DNA"/>
</dbReference>
<keyword evidence="3" id="KW-0547">Nucleotide-binding</keyword>
<evidence type="ECO:0000313" key="10">
    <source>
        <dbReference type="Proteomes" id="UP000503820"/>
    </source>
</evidence>